<evidence type="ECO:0000313" key="2">
    <source>
        <dbReference type="Proteomes" id="UP001497700"/>
    </source>
</evidence>
<dbReference type="EMBL" id="MU393620">
    <property type="protein sequence ID" value="KAI4859662.1"/>
    <property type="molecule type" value="Genomic_DNA"/>
</dbReference>
<protein>
    <submittedName>
        <fullName evidence="1">MFS general substrate transporter</fullName>
    </submittedName>
</protein>
<dbReference type="Proteomes" id="UP001497700">
    <property type="component" value="Unassembled WGS sequence"/>
</dbReference>
<keyword evidence="2" id="KW-1185">Reference proteome</keyword>
<gene>
    <name evidence="1" type="ORF">F4820DRAFT_155501</name>
</gene>
<evidence type="ECO:0000313" key="1">
    <source>
        <dbReference type="EMBL" id="KAI4859662.1"/>
    </source>
</evidence>
<reference evidence="1 2" key="1">
    <citation type="journal article" date="2022" name="New Phytol.">
        <title>Ecological generalism drives hyperdiversity of secondary metabolite gene clusters in xylarialean endophytes.</title>
        <authorList>
            <person name="Franco M.E.E."/>
            <person name="Wisecaver J.H."/>
            <person name="Arnold A.E."/>
            <person name="Ju Y.M."/>
            <person name="Slot J.C."/>
            <person name="Ahrendt S."/>
            <person name="Moore L.P."/>
            <person name="Eastman K.E."/>
            <person name="Scott K."/>
            <person name="Konkel Z."/>
            <person name="Mondo S.J."/>
            <person name="Kuo A."/>
            <person name="Hayes R.D."/>
            <person name="Haridas S."/>
            <person name="Andreopoulos B."/>
            <person name="Riley R."/>
            <person name="LaButti K."/>
            <person name="Pangilinan J."/>
            <person name="Lipzen A."/>
            <person name="Amirebrahimi M."/>
            <person name="Yan J."/>
            <person name="Adam C."/>
            <person name="Keymanesh K."/>
            <person name="Ng V."/>
            <person name="Louie K."/>
            <person name="Northen T."/>
            <person name="Drula E."/>
            <person name="Henrissat B."/>
            <person name="Hsieh H.M."/>
            <person name="Youens-Clark K."/>
            <person name="Lutzoni F."/>
            <person name="Miadlikowska J."/>
            <person name="Eastwood D.C."/>
            <person name="Hamelin R.C."/>
            <person name="Grigoriev I.V."/>
            <person name="U'Ren J.M."/>
        </authorList>
    </citation>
    <scope>NUCLEOTIDE SEQUENCE [LARGE SCALE GENOMIC DNA]</scope>
    <source>
        <strain evidence="1 2">CBS 119005</strain>
    </source>
</reference>
<comment type="caution">
    <text evidence="1">The sequence shown here is derived from an EMBL/GenBank/DDBJ whole genome shotgun (WGS) entry which is preliminary data.</text>
</comment>
<sequence>MASSPVEHERPTDVRDHDDPEGWASSDGLLADHDPTDPHGAIPSDALKSAVQHRRRWLLYLAVPSTLLCMFTINFDLLFLSTNYSKRIASDLHQLSNAVWIILVGSIMETASQPVYAYISDVYGRKRAFLLAASLTTIGFLLCSLSTRLVHLILSRFVVGTGCAGLPLVVAIMVNDKVPLRDFALWRSLLIFIQMAGDISGGPLGSAIADAYSWQMVFRIETIVMLCGLVGTAYTLKPSHSQMRDSPKPQLDLIQPILLFITIALPLFALNLGGTVIPWDHPAVVTLFTCTPLAFGGLLLSARRPSVTSLVPGAFLNRPGVVAVFTAAFFIVYAFNALTYNMAVYIEARSFNNPSGFGDWALSCIFISRPFGTTLAGLFIKRYQDPWAMLRYNLVIHFFLYLLISAGLIPLERPITAPYLLLIGLSLGAFESCLIVSLFSMVQKKDQASFLAMFNVVVAFAGDVGVGVSLALTENFVKRGLQRELGRTPNYEEVISKALESLGSIRDLPPAQQVKITATYIDSIEKVYVISCATLLISILVTISQRVVYQDETVTEGSEHESTE</sequence>
<proteinExistence type="predicted"/>
<accession>A0ACB9YKD4</accession>
<organism evidence="1 2">
    <name type="scientific">Hypoxylon rubiginosum</name>
    <dbReference type="NCBI Taxonomy" id="110542"/>
    <lineage>
        <taxon>Eukaryota</taxon>
        <taxon>Fungi</taxon>
        <taxon>Dikarya</taxon>
        <taxon>Ascomycota</taxon>
        <taxon>Pezizomycotina</taxon>
        <taxon>Sordariomycetes</taxon>
        <taxon>Xylariomycetidae</taxon>
        <taxon>Xylariales</taxon>
        <taxon>Hypoxylaceae</taxon>
        <taxon>Hypoxylon</taxon>
    </lineage>
</organism>
<name>A0ACB9YKD4_9PEZI</name>